<evidence type="ECO:0000313" key="3">
    <source>
        <dbReference type="EMBL" id="SUJ14405.1"/>
    </source>
</evidence>
<evidence type="ECO:0000256" key="1">
    <source>
        <dbReference type="SAM" id="SignalP"/>
    </source>
</evidence>
<dbReference type="InterPro" id="IPR035681">
    <property type="entry name" value="ComA-like_MBL"/>
</dbReference>
<dbReference type="Pfam" id="PF00753">
    <property type="entry name" value="Lactamase_B"/>
    <property type="match status" value="1"/>
</dbReference>
<keyword evidence="1" id="KW-0732">Signal</keyword>
<dbReference type="PANTHER" id="PTHR30619:SF7">
    <property type="entry name" value="BETA-LACTAMASE DOMAIN PROTEIN"/>
    <property type="match status" value="1"/>
</dbReference>
<dbReference type="InterPro" id="IPR036866">
    <property type="entry name" value="RibonucZ/Hydroxyglut_hydro"/>
</dbReference>
<dbReference type="InterPro" id="IPR001279">
    <property type="entry name" value="Metallo-B-lactamas"/>
</dbReference>
<keyword evidence="4" id="KW-1185">Reference proteome</keyword>
<dbReference type="InterPro" id="IPR010994">
    <property type="entry name" value="RuvA_2-like"/>
</dbReference>
<evidence type="ECO:0000259" key="2">
    <source>
        <dbReference type="SMART" id="SM00849"/>
    </source>
</evidence>
<evidence type="ECO:0000313" key="4">
    <source>
        <dbReference type="Proteomes" id="UP000254519"/>
    </source>
</evidence>
<dbReference type="SUPFAM" id="SSF56281">
    <property type="entry name" value="Metallo-hydrolase/oxidoreductase"/>
    <property type="match status" value="1"/>
</dbReference>
<dbReference type="EMBL" id="UGYZ01000002">
    <property type="protein sequence ID" value="SUJ14405.1"/>
    <property type="molecule type" value="Genomic_DNA"/>
</dbReference>
<dbReference type="Pfam" id="PF12836">
    <property type="entry name" value="HHH_3"/>
    <property type="match status" value="1"/>
</dbReference>
<protein>
    <submittedName>
        <fullName evidence="3">ComEC family competence protein</fullName>
    </submittedName>
</protein>
<dbReference type="AlphaFoldDB" id="A0A380C9I6"/>
<feature type="domain" description="Metallo-beta-lactamase" evidence="2">
    <location>
        <begin position="59"/>
        <end position="252"/>
    </location>
</feature>
<organism evidence="3 4">
    <name type="scientific">Sporosarcina pasteurii</name>
    <name type="common">Bacillus pasteurii</name>
    <dbReference type="NCBI Taxonomy" id="1474"/>
    <lineage>
        <taxon>Bacteria</taxon>
        <taxon>Bacillati</taxon>
        <taxon>Bacillota</taxon>
        <taxon>Bacilli</taxon>
        <taxon>Bacillales</taxon>
        <taxon>Caryophanaceae</taxon>
        <taxon>Sporosarcina</taxon>
    </lineage>
</organism>
<name>A0A380C9I6_SPOPA</name>
<feature type="chain" id="PRO_5038938513" evidence="1">
    <location>
        <begin position="19"/>
        <end position="372"/>
    </location>
</feature>
<accession>A0A380C9I6</accession>
<proteinExistence type="predicted"/>
<dbReference type="InterPro" id="IPR052159">
    <property type="entry name" value="Competence_DNA_uptake"/>
</dbReference>
<dbReference type="PANTHER" id="PTHR30619">
    <property type="entry name" value="DNA INTERNALIZATION/COMPETENCE PROTEIN COMEC/REC2"/>
    <property type="match status" value="1"/>
</dbReference>
<sequence length="372" mass="40956">MRKFVLVPLLLLSVWLLASCTNDVTPPNGKKIDENSMQVVTFETSPFLRVHYIEAGQADASLLQLVDEEETINILIDTGDWNANDVVTYLQKEKISEIDLITVTHPHADHLGQLDKIINTFTVGEVWMNGDTTNSQVFLNALEAIETNEVDYYEPRAGETFDIGPLQIDVVHPTDLSLNTNSNSIVMRIQYGDIAFLFTGDAERAAEDKMLASGANLNAHILHLGHHGSKTSTSVPFLEAVNPEVAIYSAGMNNAYGLPDMEVIGRVNAHHSIVYGTDKYGTILVETDGHKYHIMTEKQGTLPPPVLADTCVNINTASTEDLQQIIHIGEKTAAELVRLRPFQTLNDLLTLNGIGEKRLEDIKDQNLACIGG</sequence>
<dbReference type="SMART" id="SM00849">
    <property type="entry name" value="Lactamase_B"/>
    <property type="match status" value="1"/>
</dbReference>
<reference evidence="3 4" key="1">
    <citation type="submission" date="2018-06" db="EMBL/GenBank/DDBJ databases">
        <authorList>
            <consortium name="Pathogen Informatics"/>
            <person name="Doyle S."/>
        </authorList>
    </citation>
    <scope>NUCLEOTIDE SEQUENCE [LARGE SCALE GENOMIC DNA]</scope>
    <source>
        <strain evidence="4">ATCC 11859 / DSM 33 / NCIB 8841 / NCTC 4822</strain>
    </source>
</reference>
<dbReference type="Proteomes" id="UP000254519">
    <property type="component" value="Unassembled WGS sequence"/>
</dbReference>
<feature type="signal peptide" evidence="1">
    <location>
        <begin position="1"/>
        <end position="18"/>
    </location>
</feature>
<dbReference type="CDD" id="cd07731">
    <property type="entry name" value="ComA-like_MBL-fold"/>
    <property type="match status" value="1"/>
</dbReference>
<dbReference type="PROSITE" id="PS51257">
    <property type="entry name" value="PROKAR_LIPOPROTEIN"/>
    <property type="match status" value="1"/>
</dbReference>
<dbReference type="Gene3D" id="1.10.150.320">
    <property type="entry name" value="Photosystem II 12 kDa extrinsic protein"/>
    <property type="match status" value="1"/>
</dbReference>
<dbReference type="SUPFAM" id="SSF47781">
    <property type="entry name" value="RuvA domain 2-like"/>
    <property type="match status" value="1"/>
</dbReference>
<dbReference type="RefSeq" id="WP_243835689.1">
    <property type="nucleotide sequence ID" value="NZ_CP038012.1"/>
</dbReference>
<dbReference type="Gene3D" id="3.60.15.10">
    <property type="entry name" value="Ribonuclease Z/Hydroxyacylglutathione hydrolase-like"/>
    <property type="match status" value="1"/>
</dbReference>
<gene>
    <name evidence="3" type="ORF">NCTC4822_02439</name>
</gene>